<dbReference type="Pfam" id="PF00027">
    <property type="entry name" value="cNMP_binding"/>
    <property type="match status" value="1"/>
</dbReference>
<feature type="transmembrane region" description="Helical" evidence="8">
    <location>
        <begin position="167"/>
        <end position="190"/>
    </location>
</feature>
<feature type="domain" description="Cyclic nucleotide-binding" evidence="9">
    <location>
        <begin position="343"/>
        <end position="461"/>
    </location>
</feature>
<dbReference type="SUPFAM" id="SSF81324">
    <property type="entry name" value="Voltage-gated potassium channels"/>
    <property type="match status" value="1"/>
</dbReference>
<keyword evidence="3 8" id="KW-0812">Transmembrane</keyword>
<keyword evidence="4 8" id="KW-1133">Transmembrane helix</keyword>
<keyword evidence="7" id="KW-0407">Ion channel</keyword>
<dbReference type="InterPro" id="IPR018490">
    <property type="entry name" value="cNMP-bd_dom_sf"/>
</dbReference>
<keyword evidence="7" id="KW-1071">Ligand-gated ion channel</keyword>
<keyword evidence="11" id="KW-1185">Reference proteome</keyword>
<feature type="transmembrane region" description="Helical" evidence="8">
    <location>
        <begin position="35"/>
        <end position="55"/>
    </location>
</feature>
<dbReference type="CDD" id="cd00038">
    <property type="entry name" value="CAP_ED"/>
    <property type="match status" value="1"/>
</dbReference>
<feature type="transmembrane region" description="Helical" evidence="8">
    <location>
        <begin position="242"/>
        <end position="266"/>
    </location>
</feature>
<gene>
    <name evidence="10" type="ORF">M9Y10_043237</name>
</gene>
<proteinExistence type="predicted"/>
<dbReference type="Proteomes" id="UP001470230">
    <property type="component" value="Unassembled WGS sequence"/>
</dbReference>
<dbReference type="InterPro" id="IPR014710">
    <property type="entry name" value="RmlC-like_jellyroll"/>
</dbReference>
<dbReference type="PANTHER" id="PTHR45638">
    <property type="entry name" value="CYCLIC NUCLEOTIDE-GATED CATION CHANNEL SUBUNIT A"/>
    <property type="match status" value="1"/>
</dbReference>
<reference evidence="10 11" key="1">
    <citation type="submission" date="2024-04" db="EMBL/GenBank/DDBJ databases">
        <title>Tritrichomonas musculus Genome.</title>
        <authorList>
            <person name="Alves-Ferreira E."/>
            <person name="Grigg M."/>
            <person name="Lorenzi H."/>
            <person name="Galac M."/>
        </authorList>
    </citation>
    <scope>NUCLEOTIDE SEQUENCE [LARGE SCALE GENOMIC DNA]</scope>
    <source>
        <strain evidence="10 11">EAF2021</strain>
    </source>
</reference>
<evidence type="ECO:0000259" key="9">
    <source>
        <dbReference type="PROSITE" id="PS50042"/>
    </source>
</evidence>
<keyword evidence="2" id="KW-0813">Transport</keyword>
<evidence type="ECO:0000256" key="2">
    <source>
        <dbReference type="ARBA" id="ARBA00022448"/>
    </source>
</evidence>
<evidence type="ECO:0000256" key="4">
    <source>
        <dbReference type="ARBA" id="ARBA00022989"/>
    </source>
</evidence>
<dbReference type="InterPro" id="IPR005821">
    <property type="entry name" value="Ion_trans_dom"/>
</dbReference>
<organism evidence="10 11">
    <name type="scientific">Tritrichomonas musculus</name>
    <dbReference type="NCBI Taxonomy" id="1915356"/>
    <lineage>
        <taxon>Eukaryota</taxon>
        <taxon>Metamonada</taxon>
        <taxon>Parabasalia</taxon>
        <taxon>Tritrichomonadida</taxon>
        <taxon>Tritrichomonadidae</taxon>
        <taxon>Tritrichomonas</taxon>
    </lineage>
</organism>
<dbReference type="Gene3D" id="1.10.287.630">
    <property type="entry name" value="Helix hairpin bin"/>
    <property type="match status" value="1"/>
</dbReference>
<feature type="transmembrane region" description="Helical" evidence="8">
    <location>
        <begin position="110"/>
        <end position="127"/>
    </location>
</feature>
<evidence type="ECO:0000256" key="1">
    <source>
        <dbReference type="ARBA" id="ARBA00004141"/>
    </source>
</evidence>
<feature type="transmembrane region" description="Helical" evidence="8">
    <location>
        <begin position="61"/>
        <end position="82"/>
    </location>
</feature>
<keyword evidence="6 8" id="KW-0472">Membrane</keyword>
<protein>
    <recommendedName>
        <fullName evidence="9">Cyclic nucleotide-binding domain-containing protein</fullName>
    </recommendedName>
</protein>
<dbReference type="SMART" id="SM00100">
    <property type="entry name" value="cNMP"/>
    <property type="match status" value="1"/>
</dbReference>
<comment type="caution">
    <text evidence="10">The sequence shown here is derived from an EMBL/GenBank/DDBJ whole genome shotgun (WGS) entry which is preliminary data.</text>
</comment>
<evidence type="ECO:0000256" key="6">
    <source>
        <dbReference type="ARBA" id="ARBA00023136"/>
    </source>
</evidence>
<evidence type="ECO:0000256" key="3">
    <source>
        <dbReference type="ARBA" id="ARBA00022692"/>
    </source>
</evidence>
<sequence length="468" mass="54537">MKDEASSNLQRNDSNLKEKKKTSYGIYPYSLFREIWEYLMFFMSMICLWEIPYEIVFNLDLTFYFVLPALFIDLFYLIDIFIVKRTGVLKYGVIKLDKESISASIPKWKFIIYCISPIPFYLIGFILHSRKVYNCFVCLKLLRMLRLYDSCWAINNTLVYNHPASRIIILFCFLITIAHFSACIFWYTGFREIPNKSWIVEAKIINKPVSIQYFHTLYYITTTILTIGYGDLHPYTFPEVCVVIGVEAVGVFFYNYLVSNLVSIVADPSRHSFLTKYQRVYSTFKSKEASKESMEELMRYYEYVWERDRDRADVYEIASKLPAKLQNKLAYELHRDVFTKVTAFQGASHEALEKVAIALIPRIFTPGDILLKAGRVNNRMYFITEGKVALINSNGMIVDECTGFKGSVIGEESVINGNPELFSSIAKTYVEAFELMKEDFDEIVMLHPQIQRTLQNTTTQHAIKRIDI</sequence>
<name>A0ABR2JZG1_9EUKA</name>
<dbReference type="SUPFAM" id="SSF51206">
    <property type="entry name" value="cAMP-binding domain-like"/>
    <property type="match status" value="1"/>
</dbReference>
<keyword evidence="5" id="KW-0406">Ion transport</keyword>
<dbReference type="EMBL" id="JAPFFF010000008">
    <property type="protein sequence ID" value="KAK8884131.1"/>
    <property type="molecule type" value="Genomic_DNA"/>
</dbReference>
<evidence type="ECO:0000313" key="11">
    <source>
        <dbReference type="Proteomes" id="UP001470230"/>
    </source>
</evidence>
<feature type="transmembrane region" description="Helical" evidence="8">
    <location>
        <begin position="211"/>
        <end position="230"/>
    </location>
</feature>
<dbReference type="PROSITE" id="PS50042">
    <property type="entry name" value="CNMP_BINDING_3"/>
    <property type="match status" value="1"/>
</dbReference>
<dbReference type="PANTHER" id="PTHR45638:SF11">
    <property type="entry name" value="CYCLIC NUCLEOTIDE-GATED CATION CHANNEL SUBUNIT A"/>
    <property type="match status" value="1"/>
</dbReference>
<dbReference type="InterPro" id="IPR050866">
    <property type="entry name" value="CNG_cation_channel"/>
</dbReference>
<evidence type="ECO:0000256" key="7">
    <source>
        <dbReference type="ARBA" id="ARBA00023286"/>
    </source>
</evidence>
<dbReference type="Pfam" id="PF00520">
    <property type="entry name" value="Ion_trans"/>
    <property type="match status" value="1"/>
</dbReference>
<accession>A0ABR2JZG1</accession>
<comment type="subcellular location">
    <subcellularLocation>
        <location evidence="1">Membrane</location>
        <topology evidence="1">Multi-pass membrane protein</topology>
    </subcellularLocation>
</comment>
<evidence type="ECO:0000256" key="8">
    <source>
        <dbReference type="SAM" id="Phobius"/>
    </source>
</evidence>
<dbReference type="InterPro" id="IPR000595">
    <property type="entry name" value="cNMP-bd_dom"/>
</dbReference>
<dbReference type="Gene3D" id="2.60.120.10">
    <property type="entry name" value="Jelly Rolls"/>
    <property type="match status" value="1"/>
</dbReference>
<dbReference type="Gene3D" id="1.10.287.70">
    <property type="match status" value="1"/>
</dbReference>
<evidence type="ECO:0000313" key="10">
    <source>
        <dbReference type="EMBL" id="KAK8884131.1"/>
    </source>
</evidence>
<evidence type="ECO:0000256" key="5">
    <source>
        <dbReference type="ARBA" id="ARBA00023065"/>
    </source>
</evidence>